<feature type="transmembrane region" description="Helical" evidence="1">
    <location>
        <begin position="959"/>
        <end position="981"/>
    </location>
</feature>
<dbReference type="SUPFAM" id="SSF82693">
    <property type="entry name" value="Multidrug efflux transporter AcrB pore domain, PN1, PN2, PC1 and PC2 subdomains"/>
    <property type="match status" value="3"/>
</dbReference>
<feature type="transmembrane region" description="Helical" evidence="1">
    <location>
        <begin position="428"/>
        <end position="448"/>
    </location>
</feature>
<dbReference type="PANTHER" id="PTHR32063">
    <property type="match status" value="1"/>
</dbReference>
<feature type="transmembrane region" description="Helical" evidence="1">
    <location>
        <begin position="857"/>
        <end position="876"/>
    </location>
</feature>
<dbReference type="SUPFAM" id="SSF82866">
    <property type="entry name" value="Multidrug efflux transporter AcrB transmembrane domain"/>
    <property type="match status" value="2"/>
</dbReference>
<dbReference type="PANTHER" id="PTHR32063:SF0">
    <property type="entry name" value="SWARMING MOTILITY PROTEIN SWRC"/>
    <property type="match status" value="1"/>
</dbReference>
<dbReference type="Gene3D" id="3.30.70.1430">
    <property type="entry name" value="Multidrug efflux transporter AcrB pore domain"/>
    <property type="match status" value="2"/>
</dbReference>
<feature type="transmembrane region" description="Helical" evidence="1">
    <location>
        <begin position="535"/>
        <end position="557"/>
    </location>
</feature>
<dbReference type="Gene3D" id="3.30.70.1320">
    <property type="entry name" value="Multidrug efflux transporter AcrB pore domain like"/>
    <property type="match status" value="1"/>
</dbReference>
<sequence length="1041" mass="113472">MNISKISVKRPVTTLMFMFIAILIGMVSLTLLPIDLYPEMEIPVAIVSVNYSGVAPEEIETLITKPIEKSVATVSNLKNITSYSREGNSIVVVEFEYGTDMDFATLEMREKVDLVKGVLPEDASTPIVLKIDPNSEPIINLGISSNMEIGKLQSLVEDELQSRFERIEGVASVDLSGGEEKEVKININKEKLEGYGLSLGQIQNILRAENLNLPGGNVNKGQKELLVRTVGEFKNLDEIKDIPLVLKNGDIIRLSDIANVTLSYKEKDSLSRVNGKNSIGISITKQSAANTVKVAKNVLEEVAKIRKDYPNLEIVVGFDQSEFINKSISNVTNSAITGGILAVVVLFLFLRNIRSTFIVGTAIPVSIIATFALMYFGGLTINLISLGGLALGIGMLVDNSIVVLENIYRHRELGLSRVESAIEGAKEVTMAVFASTMTTIAVFLPIVFVKGFTAIVFKQLSFAVVFSLLASLIVAITVVPMMCSKILKVGEVKNRRHRGFSLGKILDLFSDFIEFLSDIYGKILDFVLRHRKTTVFIAISIFVSSIALVGLVGGEFFPKEDEGKFTITVETPFGTTLEDSDKIVREVEKIVDTIPEKDKVFSKVGGSSGFSRSASNKSEISVVLVDQKDRKRSTEDVVNEIREKVENISGAKITVEEASSMRGGGPSRAAIEIEIKGDDLKTLKTIGDDFVNIVKSVPGTAEVTSDTEEGDPEARIILNRKIASFYGITASDVARTVKSSIDGSKATTFKIDGDEIDVNVSLDDTVKNSIEDMKQILIKSPIGKTVPLGEIAYIEYGNSPTQITRINQTRTVTVGSQLYGRDLKSVTNDIKKKLEEYNLPSGYSYNFTGQQEDMMEAFSSLGLALLLSIIIVYMVLASQFESLIHPFTVMLSVPFALSGGFIGLFITKRALSVPALIGIIMLSGIVVNNAIVLVDYINQLRESGMDREEAIIKAGFTRFRPILMTTLTTVLGLMPLALGIGEGASTQAPMATVVIGGLTLSTLLTLAFIPVVYTIFDDLIIRFKTKFIKKKESGLSEEGSN</sequence>
<feature type="transmembrane region" description="Helical" evidence="1">
    <location>
        <begin position="383"/>
        <end position="407"/>
    </location>
</feature>
<reference evidence="3" key="1">
    <citation type="submission" date="2016-11" db="EMBL/GenBank/DDBJ databases">
        <authorList>
            <person name="Varghese N."/>
            <person name="Submissions S."/>
        </authorList>
    </citation>
    <scope>NUCLEOTIDE SEQUENCE [LARGE SCALE GENOMIC DNA]</scope>
    <source>
        <strain evidence="3">DSM 15285</strain>
    </source>
</reference>
<feature type="transmembrane region" description="Helical" evidence="1">
    <location>
        <begin position="460"/>
        <end position="483"/>
    </location>
</feature>
<feature type="transmembrane region" description="Helical" evidence="1">
    <location>
        <begin position="12"/>
        <end position="34"/>
    </location>
</feature>
<keyword evidence="3" id="KW-1185">Reference proteome</keyword>
<dbReference type="InterPro" id="IPR027463">
    <property type="entry name" value="AcrB_DN_DC_subdom"/>
</dbReference>
<feature type="transmembrane region" description="Helical" evidence="1">
    <location>
        <begin position="357"/>
        <end position="377"/>
    </location>
</feature>
<proteinExistence type="predicted"/>
<keyword evidence="1" id="KW-0812">Transmembrane</keyword>
<feature type="transmembrane region" description="Helical" evidence="1">
    <location>
        <begin position="913"/>
        <end position="938"/>
    </location>
</feature>
<dbReference type="Pfam" id="PF00873">
    <property type="entry name" value="ACR_tran"/>
    <property type="match status" value="1"/>
</dbReference>
<evidence type="ECO:0000256" key="1">
    <source>
        <dbReference type="SAM" id="Phobius"/>
    </source>
</evidence>
<protein>
    <submittedName>
        <fullName evidence="2">Hydrophobic/amphiphilic exporter-1, HAE1 family</fullName>
    </submittedName>
</protein>
<dbReference type="GO" id="GO:0005886">
    <property type="term" value="C:plasma membrane"/>
    <property type="evidence" value="ECO:0007669"/>
    <property type="project" value="TreeGrafter"/>
</dbReference>
<dbReference type="Gene3D" id="1.20.1640.10">
    <property type="entry name" value="Multidrug efflux transporter AcrB transmembrane domain"/>
    <property type="match status" value="2"/>
</dbReference>
<accession>A0A1M5R9Q5</accession>
<feature type="transmembrane region" description="Helical" evidence="1">
    <location>
        <begin position="883"/>
        <end position="907"/>
    </location>
</feature>
<dbReference type="RefSeq" id="WP_072724790.1">
    <property type="nucleotide sequence ID" value="NZ_FQXH01000011.1"/>
</dbReference>
<feature type="transmembrane region" description="Helical" evidence="1">
    <location>
        <begin position="331"/>
        <end position="350"/>
    </location>
</feature>
<evidence type="ECO:0000313" key="3">
    <source>
        <dbReference type="Proteomes" id="UP000242520"/>
    </source>
</evidence>
<name>A0A1M5R9Q5_9FIRM</name>
<dbReference type="InterPro" id="IPR001036">
    <property type="entry name" value="Acrflvin-R"/>
</dbReference>
<dbReference type="AlphaFoldDB" id="A0A1M5R9Q5"/>
<dbReference type="Gene3D" id="3.30.2090.10">
    <property type="entry name" value="Multidrug efflux transporter AcrB TolC docking domain, DN and DC subdomains"/>
    <property type="match status" value="2"/>
</dbReference>
<dbReference type="PRINTS" id="PR00702">
    <property type="entry name" value="ACRIFLAVINRP"/>
</dbReference>
<dbReference type="Gene3D" id="3.30.70.1440">
    <property type="entry name" value="Multidrug efflux transporter AcrB pore domain"/>
    <property type="match status" value="1"/>
</dbReference>
<dbReference type="EMBL" id="FQXH01000011">
    <property type="protein sequence ID" value="SHH22756.1"/>
    <property type="molecule type" value="Genomic_DNA"/>
</dbReference>
<feature type="transmembrane region" description="Helical" evidence="1">
    <location>
        <begin position="993"/>
        <end position="1016"/>
    </location>
</feature>
<organism evidence="2 3">
    <name type="scientific">Tepidibacter thalassicus DSM 15285</name>
    <dbReference type="NCBI Taxonomy" id="1123350"/>
    <lineage>
        <taxon>Bacteria</taxon>
        <taxon>Bacillati</taxon>
        <taxon>Bacillota</taxon>
        <taxon>Clostridia</taxon>
        <taxon>Peptostreptococcales</taxon>
        <taxon>Peptostreptococcaceae</taxon>
        <taxon>Tepidibacter</taxon>
    </lineage>
</organism>
<keyword evidence="1" id="KW-1133">Transmembrane helix</keyword>
<dbReference type="OrthoDB" id="9757876at2"/>
<dbReference type="Proteomes" id="UP000242520">
    <property type="component" value="Unassembled WGS sequence"/>
</dbReference>
<gene>
    <name evidence="2" type="ORF">SAMN02744040_01280</name>
</gene>
<dbReference type="SUPFAM" id="SSF82714">
    <property type="entry name" value="Multidrug efflux transporter AcrB TolC docking domain, DN and DC subdomains"/>
    <property type="match status" value="2"/>
</dbReference>
<keyword evidence="1" id="KW-0472">Membrane</keyword>
<dbReference type="GO" id="GO:0042910">
    <property type="term" value="F:xenobiotic transmembrane transporter activity"/>
    <property type="evidence" value="ECO:0007669"/>
    <property type="project" value="TreeGrafter"/>
</dbReference>
<evidence type="ECO:0000313" key="2">
    <source>
        <dbReference type="EMBL" id="SHH22756.1"/>
    </source>
</evidence>
<dbReference type="STRING" id="1123350.SAMN02744040_01280"/>